<dbReference type="GO" id="GO:0016779">
    <property type="term" value="F:nucleotidyltransferase activity"/>
    <property type="evidence" value="ECO:0007669"/>
    <property type="project" value="InterPro"/>
</dbReference>
<evidence type="ECO:0000313" key="3">
    <source>
        <dbReference type="Proteomes" id="UP000029228"/>
    </source>
</evidence>
<dbReference type="SUPFAM" id="SSF81301">
    <property type="entry name" value="Nucleotidyltransferase"/>
    <property type="match status" value="1"/>
</dbReference>
<evidence type="ECO:0000259" key="1">
    <source>
        <dbReference type="Pfam" id="PF01909"/>
    </source>
</evidence>
<dbReference type="InterPro" id="IPR002934">
    <property type="entry name" value="Polymerase_NTP_transf_dom"/>
</dbReference>
<comment type="caution">
    <text evidence="2">The sequence shown here is derived from an EMBL/GenBank/DDBJ whole genome shotgun (WGS) entry which is preliminary data.</text>
</comment>
<sequence length="89" mass="9837">MNYPTTLPEAHKAVLNRIIEALSIDSRLCGIAASGSYGSNKMDEYSDLDLVIAIHPNDYQEVFNQRFEIVSQIEGYTAGFSGEHVGELD</sequence>
<reference evidence="2 3" key="2">
    <citation type="submission" date="2014-09" db="EMBL/GenBank/DDBJ databases">
        <authorList>
            <consortium name="NBRP consortium"/>
            <person name="Sawabe T."/>
            <person name="Meirelles P."/>
            <person name="Nakanishi M."/>
            <person name="Sayaka M."/>
            <person name="Hattori M."/>
            <person name="Ohkuma M."/>
        </authorList>
    </citation>
    <scope>NUCLEOTIDE SEQUENCE [LARGE SCALE GENOMIC DNA]</scope>
    <source>
        <strain evidence="3">JCM19235</strain>
    </source>
</reference>
<dbReference type="Proteomes" id="UP000029228">
    <property type="component" value="Unassembled WGS sequence"/>
</dbReference>
<dbReference type="InterPro" id="IPR043519">
    <property type="entry name" value="NT_sf"/>
</dbReference>
<feature type="domain" description="Polymerase nucleotidyl transferase" evidence="1">
    <location>
        <begin position="17"/>
        <end position="62"/>
    </location>
</feature>
<protein>
    <submittedName>
        <fullName evidence="2">Putative plasmid-related protein</fullName>
    </submittedName>
</protein>
<dbReference type="EMBL" id="BBMR01000015">
    <property type="protein sequence ID" value="GAL22698.1"/>
    <property type="molecule type" value="Genomic_DNA"/>
</dbReference>
<accession>A0A090S7B7</accession>
<dbReference type="Gene3D" id="3.30.460.10">
    <property type="entry name" value="Beta Polymerase, domain 2"/>
    <property type="match status" value="1"/>
</dbReference>
<name>A0A090S7B7_9VIBR</name>
<organism evidence="2 3">
    <name type="scientific">Vibrio maritimus</name>
    <dbReference type="NCBI Taxonomy" id="990268"/>
    <lineage>
        <taxon>Bacteria</taxon>
        <taxon>Pseudomonadati</taxon>
        <taxon>Pseudomonadota</taxon>
        <taxon>Gammaproteobacteria</taxon>
        <taxon>Vibrionales</taxon>
        <taxon>Vibrionaceae</taxon>
        <taxon>Vibrio</taxon>
    </lineage>
</organism>
<keyword evidence="3" id="KW-1185">Reference proteome</keyword>
<dbReference type="STRING" id="990268.JCM19235_4656"/>
<gene>
    <name evidence="2" type="ORF">JCM19235_4656</name>
</gene>
<reference evidence="2 3" key="1">
    <citation type="submission" date="2014-09" db="EMBL/GenBank/DDBJ databases">
        <title>Vibrio maritimus JCM 19235. (C45) whole genome shotgun sequence.</title>
        <authorList>
            <person name="Sawabe T."/>
            <person name="Meirelles P."/>
            <person name="Nakanishi M."/>
            <person name="Sayaka M."/>
            <person name="Hattori M."/>
            <person name="Ohkuma M."/>
        </authorList>
    </citation>
    <scope>NUCLEOTIDE SEQUENCE [LARGE SCALE GENOMIC DNA]</scope>
    <source>
        <strain evidence="3">JCM19235</strain>
    </source>
</reference>
<dbReference type="Pfam" id="PF01909">
    <property type="entry name" value="NTP_transf_2"/>
    <property type="match status" value="1"/>
</dbReference>
<dbReference type="AlphaFoldDB" id="A0A090S7B7"/>
<proteinExistence type="predicted"/>
<evidence type="ECO:0000313" key="2">
    <source>
        <dbReference type="EMBL" id="GAL22698.1"/>
    </source>
</evidence>